<accession>A0A8H7NUN2</accession>
<protein>
    <submittedName>
        <fullName evidence="2">Uncharacterized protein</fullName>
    </submittedName>
</protein>
<dbReference type="Proteomes" id="UP000639403">
    <property type="component" value="Unassembled WGS sequence"/>
</dbReference>
<evidence type="ECO:0000313" key="2">
    <source>
        <dbReference type="EMBL" id="KAF9804528.1"/>
    </source>
</evidence>
<reference evidence="2" key="1">
    <citation type="submission" date="2020-11" db="EMBL/GenBank/DDBJ databases">
        <authorList>
            <person name="Koelle M."/>
            <person name="Horta M.A.C."/>
            <person name="Nowrousian M."/>
            <person name="Ohm R.A."/>
            <person name="Benz P."/>
            <person name="Pilgard A."/>
        </authorList>
    </citation>
    <scope>NUCLEOTIDE SEQUENCE</scope>
    <source>
        <strain evidence="2">FPRL280</strain>
    </source>
</reference>
<gene>
    <name evidence="2" type="ORF">IEO21_09342</name>
</gene>
<evidence type="ECO:0000313" key="3">
    <source>
        <dbReference type="Proteomes" id="UP000639403"/>
    </source>
</evidence>
<dbReference type="EMBL" id="JADOXO010000430">
    <property type="protein sequence ID" value="KAF9804528.1"/>
    <property type="molecule type" value="Genomic_DNA"/>
</dbReference>
<proteinExistence type="predicted"/>
<keyword evidence="1" id="KW-0472">Membrane</keyword>
<organism evidence="2 3">
    <name type="scientific">Rhodonia placenta</name>
    <dbReference type="NCBI Taxonomy" id="104341"/>
    <lineage>
        <taxon>Eukaryota</taxon>
        <taxon>Fungi</taxon>
        <taxon>Dikarya</taxon>
        <taxon>Basidiomycota</taxon>
        <taxon>Agaricomycotina</taxon>
        <taxon>Agaricomycetes</taxon>
        <taxon>Polyporales</taxon>
        <taxon>Adustoporiaceae</taxon>
        <taxon>Rhodonia</taxon>
    </lineage>
</organism>
<sequence length="96" mass="10453">MTGPNLHLNSSLGSFLVGLMLSTMLYITSSTTVKTSGFSKYWTLDTMVTAADIQFIWKLVVTNHASPSTLFPLARYVTGHRAESVDWLNVDTGAAP</sequence>
<comment type="caution">
    <text evidence="2">The sequence shown here is derived from an EMBL/GenBank/DDBJ whole genome shotgun (WGS) entry which is preliminary data.</text>
</comment>
<keyword evidence="1" id="KW-0812">Transmembrane</keyword>
<feature type="transmembrane region" description="Helical" evidence="1">
    <location>
        <begin position="6"/>
        <end position="27"/>
    </location>
</feature>
<reference evidence="2" key="2">
    <citation type="journal article" name="Front. Microbiol.">
        <title>Degradative Capacity of Two Strains of Rhodonia placenta: From Phenotype to Genotype.</title>
        <authorList>
            <person name="Kolle M."/>
            <person name="Horta M.A.C."/>
            <person name="Nowrousian M."/>
            <person name="Ohm R.A."/>
            <person name="Benz J.P."/>
            <person name="Pilgard A."/>
        </authorList>
    </citation>
    <scope>NUCLEOTIDE SEQUENCE</scope>
    <source>
        <strain evidence="2">FPRL280</strain>
    </source>
</reference>
<keyword evidence="1" id="KW-1133">Transmembrane helix</keyword>
<dbReference type="AlphaFoldDB" id="A0A8H7NUN2"/>
<evidence type="ECO:0000256" key="1">
    <source>
        <dbReference type="SAM" id="Phobius"/>
    </source>
</evidence>
<name>A0A8H7NUN2_9APHY</name>